<name>A0A6G0ZDN0_APHCR</name>
<keyword evidence="2" id="KW-0732">Signal</keyword>
<feature type="chain" id="PRO_5026288763" evidence="2">
    <location>
        <begin position="23"/>
        <end position="183"/>
    </location>
</feature>
<evidence type="ECO:0000313" key="3">
    <source>
        <dbReference type="EMBL" id="KAF0768863.1"/>
    </source>
</evidence>
<dbReference type="EMBL" id="VUJU01000687">
    <property type="protein sequence ID" value="KAF0768863.1"/>
    <property type="molecule type" value="Genomic_DNA"/>
</dbReference>
<feature type="signal peptide" evidence="2">
    <location>
        <begin position="1"/>
        <end position="22"/>
    </location>
</feature>
<keyword evidence="4" id="KW-1185">Reference proteome</keyword>
<dbReference type="Proteomes" id="UP000478052">
    <property type="component" value="Unassembled WGS sequence"/>
</dbReference>
<dbReference type="AlphaFoldDB" id="A0A6G0ZDN0"/>
<evidence type="ECO:0000313" key="4">
    <source>
        <dbReference type="Proteomes" id="UP000478052"/>
    </source>
</evidence>
<keyword evidence="1" id="KW-0472">Membrane</keyword>
<sequence>MVWTLSIVIILLFLLPIYYREARIYDAHGAYKHTSHVVVSLNSVTLNLKRTHIRTYPGSLSFFLLRHQSSTFFFFIWYFLYTTTGINIDPRCPLHAAYCMPSYIYLVCIIYARVFIIIIVYDSLGGPPIILLSISCTAHARNNKLLLYIPQERVKHKSADYNRHSSLHSSYARKIVHDCIMII</sequence>
<feature type="transmembrane region" description="Helical" evidence="1">
    <location>
        <begin position="60"/>
        <end position="81"/>
    </location>
</feature>
<protein>
    <submittedName>
        <fullName evidence="3">Uncharacterized protein</fullName>
    </submittedName>
</protein>
<reference evidence="3 4" key="1">
    <citation type="submission" date="2019-08" db="EMBL/GenBank/DDBJ databases">
        <title>Whole genome of Aphis craccivora.</title>
        <authorList>
            <person name="Voronova N.V."/>
            <person name="Shulinski R.S."/>
            <person name="Bandarenka Y.V."/>
            <person name="Zhorov D.G."/>
            <person name="Warner D."/>
        </authorList>
    </citation>
    <scope>NUCLEOTIDE SEQUENCE [LARGE SCALE GENOMIC DNA]</scope>
    <source>
        <strain evidence="3">180601</strain>
        <tissue evidence="3">Whole Body</tissue>
    </source>
</reference>
<gene>
    <name evidence="3" type="ORF">FWK35_00012717</name>
</gene>
<accession>A0A6G0ZDN0</accession>
<keyword evidence="1" id="KW-0812">Transmembrane</keyword>
<proteinExistence type="predicted"/>
<feature type="transmembrane region" description="Helical" evidence="1">
    <location>
        <begin position="102"/>
        <end position="121"/>
    </location>
</feature>
<organism evidence="3 4">
    <name type="scientific">Aphis craccivora</name>
    <name type="common">Cowpea aphid</name>
    <dbReference type="NCBI Taxonomy" id="307492"/>
    <lineage>
        <taxon>Eukaryota</taxon>
        <taxon>Metazoa</taxon>
        <taxon>Ecdysozoa</taxon>
        <taxon>Arthropoda</taxon>
        <taxon>Hexapoda</taxon>
        <taxon>Insecta</taxon>
        <taxon>Pterygota</taxon>
        <taxon>Neoptera</taxon>
        <taxon>Paraneoptera</taxon>
        <taxon>Hemiptera</taxon>
        <taxon>Sternorrhyncha</taxon>
        <taxon>Aphidomorpha</taxon>
        <taxon>Aphidoidea</taxon>
        <taxon>Aphididae</taxon>
        <taxon>Aphidini</taxon>
        <taxon>Aphis</taxon>
        <taxon>Aphis</taxon>
    </lineage>
</organism>
<comment type="caution">
    <text evidence="3">The sequence shown here is derived from an EMBL/GenBank/DDBJ whole genome shotgun (WGS) entry which is preliminary data.</text>
</comment>
<evidence type="ECO:0000256" key="2">
    <source>
        <dbReference type="SAM" id="SignalP"/>
    </source>
</evidence>
<evidence type="ECO:0000256" key="1">
    <source>
        <dbReference type="SAM" id="Phobius"/>
    </source>
</evidence>
<keyword evidence="1" id="KW-1133">Transmembrane helix</keyword>